<dbReference type="GO" id="GO:0042796">
    <property type="term" value="P:snRNA transcription by RNA polymerase III"/>
    <property type="evidence" value="ECO:0007669"/>
    <property type="project" value="TreeGrafter"/>
</dbReference>
<feature type="domain" description="HTH myb-type" evidence="7">
    <location>
        <begin position="160"/>
        <end position="216"/>
    </location>
</feature>
<dbReference type="AlphaFoldDB" id="A0A5J4Z7K5"/>
<keyword evidence="1" id="KW-0805">Transcription regulation</keyword>
<dbReference type="EMBL" id="VRMN01000001">
    <property type="protein sequence ID" value="KAA8498647.1"/>
    <property type="molecule type" value="Genomic_DNA"/>
</dbReference>
<sequence length="293" mass="32712">MSSLTLHRRVPRAVAAMERRPPGPPGRMPPFGDAPKRSESRQVESAQSSRFLEAPAQDVAPWQNMPMSVQMPKRVRGHELNAGAELGLASSGRRMHDQRHQGDFDRRVQKTQRLTAESAPASVPAREVVVDKMSLDYILNPSPGSFDSSAPGSSSSLPNRSEIGRRMWTTEEDDILRTAVSLHGAQNWEALAQEYLPSRSARQLRARWAYYLGRTETRPTEFTEEQDTLILSLADEAIQNRRPIKWGAMVHRVGGGFNGQELKFRHRKLVRRLKRDSLSPSSSPAAPPAAPPQ</sequence>
<gene>
    <name evidence="8" type="ORF">FVE85_6232</name>
</gene>
<evidence type="ECO:0000259" key="6">
    <source>
        <dbReference type="PROSITE" id="PS50090"/>
    </source>
</evidence>
<dbReference type="Pfam" id="PF00249">
    <property type="entry name" value="Myb_DNA-binding"/>
    <property type="match status" value="1"/>
</dbReference>
<dbReference type="CDD" id="cd00167">
    <property type="entry name" value="SANT"/>
    <property type="match status" value="1"/>
</dbReference>
<comment type="caution">
    <text evidence="8">The sequence shown here is derived from an EMBL/GenBank/DDBJ whole genome shotgun (WGS) entry which is preliminary data.</text>
</comment>
<keyword evidence="3" id="KW-0804">Transcription</keyword>
<feature type="region of interest" description="Disordered" evidence="5">
    <location>
        <begin position="143"/>
        <end position="162"/>
    </location>
</feature>
<dbReference type="InterPro" id="IPR001005">
    <property type="entry name" value="SANT/Myb"/>
</dbReference>
<evidence type="ECO:0000256" key="1">
    <source>
        <dbReference type="ARBA" id="ARBA00023015"/>
    </source>
</evidence>
<evidence type="ECO:0000256" key="5">
    <source>
        <dbReference type="SAM" id="MobiDB-lite"/>
    </source>
</evidence>
<dbReference type="GO" id="GO:0001006">
    <property type="term" value="F:RNA polymerase III type 3 promoter sequence-specific DNA binding"/>
    <property type="evidence" value="ECO:0007669"/>
    <property type="project" value="TreeGrafter"/>
</dbReference>
<accession>A0A5J4Z7K5</accession>
<evidence type="ECO:0000313" key="8">
    <source>
        <dbReference type="EMBL" id="KAA8498647.1"/>
    </source>
</evidence>
<dbReference type="GO" id="GO:0019185">
    <property type="term" value="C:snRNA-activating protein complex"/>
    <property type="evidence" value="ECO:0007669"/>
    <property type="project" value="TreeGrafter"/>
</dbReference>
<dbReference type="GO" id="GO:0042795">
    <property type="term" value="P:snRNA transcription by RNA polymerase II"/>
    <property type="evidence" value="ECO:0007669"/>
    <property type="project" value="TreeGrafter"/>
</dbReference>
<name>A0A5J4Z7K5_PORPP</name>
<keyword evidence="2" id="KW-0238">DNA-binding</keyword>
<dbReference type="Proteomes" id="UP000324585">
    <property type="component" value="Unassembled WGS sequence"/>
</dbReference>
<dbReference type="InterPro" id="IPR009057">
    <property type="entry name" value="Homeodomain-like_sf"/>
</dbReference>
<dbReference type="OrthoDB" id="2143914at2759"/>
<dbReference type="PANTHER" id="PTHR46621">
    <property type="entry name" value="SNRNA-ACTIVATING PROTEIN COMPLEX SUBUNIT 4"/>
    <property type="match status" value="1"/>
</dbReference>
<reference evidence="9" key="1">
    <citation type="journal article" date="2019" name="Nat. Commun.">
        <title>Expansion of phycobilisome linker gene families in mesophilic red algae.</title>
        <authorList>
            <person name="Lee J."/>
            <person name="Kim D."/>
            <person name="Bhattacharya D."/>
            <person name="Yoon H.S."/>
        </authorList>
    </citation>
    <scope>NUCLEOTIDE SEQUENCE [LARGE SCALE GENOMIC DNA]</scope>
    <source>
        <strain evidence="9">CCMP 1328</strain>
    </source>
</reference>
<feature type="domain" description="Myb-like" evidence="6">
    <location>
        <begin position="160"/>
        <end position="212"/>
    </location>
</feature>
<evidence type="ECO:0000256" key="2">
    <source>
        <dbReference type="ARBA" id="ARBA00023125"/>
    </source>
</evidence>
<evidence type="ECO:0000313" key="9">
    <source>
        <dbReference type="Proteomes" id="UP000324585"/>
    </source>
</evidence>
<feature type="compositionally biased region" description="Low complexity" evidence="5">
    <location>
        <begin position="143"/>
        <end position="161"/>
    </location>
</feature>
<feature type="region of interest" description="Disordered" evidence="5">
    <location>
        <begin position="1"/>
        <end position="64"/>
    </location>
</feature>
<dbReference type="Gene3D" id="1.10.10.60">
    <property type="entry name" value="Homeodomain-like"/>
    <property type="match status" value="1"/>
</dbReference>
<dbReference type="InterPro" id="IPR017930">
    <property type="entry name" value="Myb_dom"/>
</dbReference>
<dbReference type="InterPro" id="IPR051575">
    <property type="entry name" value="Myb-like_DNA-bd"/>
</dbReference>
<evidence type="ECO:0000259" key="7">
    <source>
        <dbReference type="PROSITE" id="PS51294"/>
    </source>
</evidence>
<dbReference type="PROSITE" id="PS51294">
    <property type="entry name" value="HTH_MYB"/>
    <property type="match status" value="1"/>
</dbReference>
<evidence type="ECO:0000256" key="4">
    <source>
        <dbReference type="ARBA" id="ARBA00023242"/>
    </source>
</evidence>
<dbReference type="PROSITE" id="PS50090">
    <property type="entry name" value="MYB_LIKE"/>
    <property type="match status" value="1"/>
</dbReference>
<dbReference type="SUPFAM" id="SSF46689">
    <property type="entry name" value="Homeodomain-like"/>
    <property type="match status" value="1"/>
</dbReference>
<organism evidence="8 9">
    <name type="scientific">Porphyridium purpureum</name>
    <name type="common">Red alga</name>
    <name type="synonym">Porphyridium cruentum</name>
    <dbReference type="NCBI Taxonomy" id="35688"/>
    <lineage>
        <taxon>Eukaryota</taxon>
        <taxon>Rhodophyta</taxon>
        <taxon>Bangiophyceae</taxon>
        <taxon>Porphyridiales</taxon>
        <taxon>Porphyridiaceae</taxon>
        <taxon>Porphyridium</taxon>
    </lineage>
</organism>
<keyword evidence="4" id="KW-0539">Nucleus</keyword>
<dbReference type="SMART" id="SM00717">
    <property type="entry name" value="SANT"/>
    <property type="match status" value="2"/>
</dbReference>
<proteinExistence type="predicted"/>
<keyword evidence="9" id="KW-1185">Reference proteome</keyword>
<evidence type="ECO:0000256" key="3">
    <source>
        <dbReference type="ARBA" id="ARBA00023163"/>
    </source>
</evidence>
<dbReference type="GO" id="GO:0000978">
    <property type="term" value="F:RNA polymerase II cis-regulatory region sequence-specific DNA binding"/>
    <property type="evidence" value="ECO:0007669"/>
    <property type="project" value="TreeGrafter"/>
</dbReference>
<feature type="compositionally biased region" description="Basic residues" evidence="5">
    <location>
        <begin position="1"/>
        <end position="11"/>
    </location>
</feature>
<dbReference type="PANTHER" id="PTHR46621:SF1">
    <property type="entry name" value="SNRNA-ACTIVATING PROTEIN COMPLEX SUBUNIT 4"/>
    <property type="match status" value="1"/>
</dbReference>
<feature type="region of interest" description="Disordered" evidence="5">
    <location>
        <begin position="274"/>
        <end position="293"/>
    </location>
</feature>
<protein>
    <submittedName>
        <fullName evidence="8">Transcription factor MYB23</fullName>
    </submittedName>
</protein>